<proteinExistence type="predicted"/>
<gene>
    <name evidence="5" type="ORF">GCM10009431_18740</name>
</gene>
<dbReference type="InterPro" id="IPR020449">
    <property type="entry name" value="Tscrpt_reg_AraC-type_HTH"/>
</dbReference>
<keyword evidence="3" id="KW-0804">Transcription</keyword>
<keyword evidence="2" id="KW-0238">DNA-binding</keyword>
<evidence type="ECO:0000256" key="3">
    <source>
        <dbReference type="ARBA" id="ARBA00023163"/>
    </source>
</evidence>
<protein>
    <submittedName>
        <fullName evidence="5">Helix-turn-helix domain-containing protein</fullName>
    </submittedName>
</protein>
<dbReference type="EMBL" id="BAAAGF010000002">
    <property type="protein sequence ID" value="GAA0744526.1"/>
    <property type="molecule type" value="Genomic_DNA"/>
</dbReference>
<dbReference type="SUPFAM" id="SSF46689">
    <property type="entry name" value="Homeodomain-like"/>
    <property type="match status" value="1"/>
</dbReference>
<dbReference type="Proteomes" id="UP001500736">
    <property type="component" value="Unassembled WGS sequence"/>
</dbReference>
<evidence type="ECO:0000256" key="2">
    <source>
        <dbReference type="ARBA" id="ARBA00023125"/>
    </source>
</evidence>
<evidence type="ECO:0000259" key="4">
    <source>
        <dbReference type="PROSITE" id="PS01124"/>
    </source>
</evidence>
<dbReference type="Gene3D" id="1.10.10.60">
    <property type="entry name" value="Homeodomain-like"/>
    <property type="match status" value="1"/>
</dbReference>
<evidence type="ECO:0000313" key="5">
    <source>
        <dbReference type="EMBL" id="GAA0744526.1"/>
    </source>
</evidence>
<dbReference type="PANTHER" id="PTHR43280">
    <property type="entry name" value="ARAC-FAMILY TRANSCRIPTIONAL REGULATOR"/>
    <property type="match status" value="1"/>
</dbReference>
<dbReference type="Pfam" id="PF12833">
    <property type="entry name" value="HTH_18"/>
    <property type="match status" value="1"/>
</dbReference>
<dbReference type="PRINTS" id="PR00032">
    <property type="entry name" value="HTHARAC"/>
</dbReference>
<reference evidence="5 6" key="1">
    <citation type="journal article" date="2019" name="Int. J. Syst. Evol. Microbiol.">
        <title>The Global Catalogue of Microorganisms (GCM) 10K type strain sequencing project: providing services to taxonomists for standard genome sequencing and annotation.</title>
        <authorList>
            <consortium name="The Broad Institute Genomics Platform"/>
            <consortium name="The Broad Institute Genome Sequencing Center for Infectious Disease"/>
            <person name="Wu L."/>
            <person name="Ma J."/>
        </authorList>
    </citation>
    <scope>NUCLEOTIDE SEQUENCE [LARGE SCALE GENOMIC DNA]</scope>
    <source>
        <strain evidence="5 6">JCM 15976</strain>
    </source>
</reference>
<sequence>MNIKLVNKKFNIPDFAKYLNIDNSKDEDVLIVLYDDKSKVPLKSQPVKIDFYLLALKLDFDKNMNYGQTDFDNAESLLYFDAPNNSIEWDLEKPMTGYNILISSNYFDNYAKRYSFMNYNSHEALFVKDEEKVILLDLFEKAYTEYSSAQFSKEIITSYANLILTYIEKYYKRQFDTRSLLYNNVVEDFRENLESYFNDTTDIKKLPTVSYFAKKANLSSNYFGDVIKHFTGESAQNYIQHYILQIAKTKLKQSSLSVSEIAYSLGFDYPTYFTRFFKKEVGVTPTVFRKQ</sequence>
<comment type="caution">
    <text evidence="5">The sequence shown here is derived from an EMBL/GenBank/DDBJ whole genome shotgun (WGS) entry which is preliminary data.</text>
</comment>
<dbReference type="PANTHER" id="PTHR43280:SF32">
    <property type="entry name" value="TRANSCRIPTIONAL REGULATORY PROTEIN"/>
    <property type="match status" value="1"/>
</dbReference>
<evidence type="ECO:0000313" key="6">
    <source>
        <dbReference type="Proteomes" id="UP001500736"/>
    </source>
</evidence>
<name>A0ABN1JQD3_9FLAO</name>
<feature type="domain" description="HTH araC/xylS-type" evidence="4">
    <location>
        <begin position="191"/>
        <end position="291"/>
    </location>
</feature>
<dbReference type="SMART" id="SM00342">
    <property type="entry name" value="HTH_ARAC"/>
    <property type="match status" value="1"/>
</dbReference>
<keyword evidence="6" id="KW-1185">Reference proteome</keyword>
<dbReference type="PROSITE" id="PS01124">
    <property type="entry name" value="HTH_ARAC_FAMILY_2"/>
    <property type="match status" value="1"/>
</dbReference>
<accession>A0ABN1JQD3</accession>
<keyword evidence="1" id="KW-0805">Transcription regulation</keyword>
<evidence type="ECO:0000256" key="1">
    <source>
        <dbReference type="ARBA" id="ARBA00023015"/>
    </source>
</evidence>
<dbReference type="InterPro" id="IPR018060">
    <property type="entry name" value="HTH_AraC"/>
</dbReference>
<organism evidence="5 6">
    <name type="scientific">Gaetbulibacter jejuensis</name>
    <dbReference type="NCBI Taxonomy" id="584607"/>
    <lineage>
        <taxon>Bacteria</taxon>
        <taxon>Pseudomonadati</taxon>
        <taxon>Bacteroidota</taxon>
        <taxon>Flavobacteriia</taxon>
        <taxon>Flavobacteriales</taxon>
        <taxon>Flavobacteriaceae</taxon>
        <taxon>Gaetbulibacter</taxon>
    </lineage>
</organism>
<dbReference type="InterPro" id="IPR009057">
    <property type="entry name" value="Homeodomain-like_sf"/>
</dbReference>